<comment type="caution">
    <text evidence="5">The sequence shown here is derived from an EMBL/GenBank/DDBJ whole genome shotgun (WGS) entry which is preliminary data.</text>
</comment>
<evidence type="ECO:0000313" key="5">
    <source>
        <dbReference type="EMBL" id="MFD2799651.1"/>
    </source>
</evidence>
<dbReference type="InterPro" id="IPR040442">
    <property type="entry name" value="Pyrv_kinase-like_dom_sf"/>
</dbReference>
<dbReference type="EMBL" id="JBHUOF010000011">
    <property type="protein sequence ID" value="MFD2799651.1"/>
    <property type="molecule type" value="Genomic_DNA"/>
</dbReference>
<dbReference type="InterPro" id="IPR011206">
    <property type="entry name" value="Citrate_lyase_beta/mcl1/mcl2"/>
</dbReference>
<dbReference type="GO" id="GO:0016829">
    <property type="term" value="F:lyase activity"/>
    <property type="evidence" value="ECO:0007669"/>
    <property type="project" value="UniProtKB-KW"/>
</dbReference>
<dbReference type="PANTHER" id="PTHR32308">
    <property type="entry name" value="LYASE BETA SUBUNIT, PUTATIVE (AFU_ORTHOLOGUE AFUA_4G13030)-RELATED"/>
    <property type="match status" value="1"/>
</dbReference>
<dbReference type="SUPFAM" id="SSF51621">
    <property type="entry name" value="Phosphoenolpyruvate/pyruvate domain"/>
    <property type="match status" value="1"/>
</dbReference>
<dbReference type="Pfam" id="PF03328">
    <property type="entry name" value="HpcH_HpaI"/>
    <property type="match status" value="1"/>
</dbReference>
<keyword evidence="5" id="KW-0456">Lyase</keyword>
<keyword evidence="6" id="KW-1185">Reference proteome</keyword>
<organism evidence="5 6">
    <name type="scientific">Prauserella oleivorans</name>
    <dbReference type="NCBI Taxonomy" id="1478153"/>
    <lineage>
        <taxon>Bacteria</taxon>
        <taxon>Bacillati</taxon>
        <taxon>Actinomycetota</taxon>
        <taxon>Actinomycetes</taxon>
        <taxon>Pseudonocardiales</taxon>
        <taxon>Pseudonocardiaceae</taxon>
        <taxon>Prauserella</taxon>
    </lineage>
</organism>
<dbReference type="InterPro" id="IPR005000">
    <property type="entry name" value="Aldolase/citrate-lyase_domain"/>
</dbReference>
<dbReference type="Gene3D" id="3.20.20.60">
    <property type="entry name" value="Phosphoenolpyruvate-binding domains"/>
    <property type="match status" value="1"/>
</dbReference>
<proteinExistence type="predicted"/>
<dbReference type="InterPro" id="IPR015813">
    <property type="entry name" value="Pyrv/PenolPyrv_kinase-like_dom"/>
</dbReference>
<dbReference type="Proteomes" id="UP001597478">
    <property type="component" value="Unassembled WGS sequence"/>
</dbReference>
<dbReference type="PANTHER" id="PTHR32308:SF0">
    <property type="entry name" value="HPCH_HPAI ALDOLASE_CITRATE LYASE DOMAIN-CONTAINING PROTEIN"/>
    <property type="match status" value="1"/>
</dbReference>
<keyword evidence="3" id="KW-0460">Magnesium</keyword>
<comment type="cofactor">
    <cofactor evidence="1">
        <name>Mg(2+)</name>
        <dbReference type="ChEBI" id="CHEBI:18420"/>
    </cofactor>
</comment>
<evidence type="ECO:0000313" key="6">
    <source>
        <dbReference type="Proteomes" id="UP001597478"/>
    </source>
</evidence>
<dbReference type="RefSeq" id="WP_377390081.1">
    <property type="nucleotide sequence ID" value="NZ_JBHSAN010000020.1"/>
</dbReference>
<sequence length="275" mass="28719">MTLPLEAVRSLLFAPGKDELKLAKALDSAADLVVADLEDAVPPAEKEAARDTIAKVFARQRGRALRFVRINAPGTEWAEADLAALAEIAPDGLMVPKATPSALTALGDEGLPVIALVETAAGVRDAYETAAHPRVAALMLGGADLAAEANLEVRADGQELLHARSTLVFASVAAGIRPPFDVVHLDVHDDAALEAEARLARSLGFGGKACVHPAQLAGVHRVFTPTEAETEHANAVLAAFDDAARRGESVVLLDGKLVDPPIVNRARATLARAAR</sequence>
<evidence type="ECO:0000256" key="2">
    <source>
        <dbReference type="ARBA" id="ARBA00022723"/>
    </source>
</evidence>
<dbReference type="PIRSF" id="PIRSF015582">
    <property type="entry name" value="Cit_lyase_B"/>
    <property type="match status" value="1"/>
</dbReference>
<evidence type="ECO:0000256" key="3">
    <source>
        <dbReference type="ARBA" id="ARBA00022842"/>
    </source>
</evidence>
<keyword evidence="2" id="KW-0479">Metal-binding</keyword>
<feature type="domain" description="HpcH/HpaI aldolase/citrate lyase" evidence="4">
    <location>
        <begin position="9"/>
        <end position="213"/>
    </location>
</feature>
<protein>
    <submittedName>
        <fullName evidence="5">HpcH/HpaI aldolase/citrate lyase family protein</fullName>
    </submittedName>
</protein>
<name>A0ABW5W7V6_9PSEU</name>
<gene>
    <name evidence="5" type="ORF">ACFS2C_09620</name>
</gene>
<accession>A0ABW5W7V6</accession>
<evidence type="ECO:0000259" key="4">
    <source>
        <dbReference type="Pfam" id="PF03328"/>
    </source>
</evidence>
<reference evidence="6" key="1">
    <citation type="journal article" date="2019" name="Int. J. Syst. Evol. Microbiol.">
        <title>The Global Catalogue of Microorganisms (GCM) 10K type strain sequencing project: providing services to taxonomists for standard genome sequencing and annotation.</title>
        <authorList>
            <consortium name="The Broad Institute Genomics Platform"/>
            <consortium name="The Broad Institute Genome Sequencing Center for Infectious Disease"/>
            <person name="Wu L."/>
            <person name="Ma J."/>
        </authorList>
    </citation>
    <scope>NUCLEOTIDE SEQUENCE [LARGE SCALE GENOMIC DNA]</scope>
    <source>
        <strain evidence="6">IBRC-M 10906</strain>
    </source>
</reference>
<evidence type="ECO:0000256" key="1">
    <source>
        <dbReference type="ARBA" id="ARBA00001946"/>
    </source>
</evidence>